<evidence type="ECO:0000259" key="5">
    <source>
        <dbReference type="PROSITE" id="PS00497"/>
    </source>
</evidence>
<dbReference type="Gene3D" id="1.10.1280.10">
    <property type="entry name" value="Di-copper center containing domain from catechol oxidase"/>
    <property type="match status" value="1"/>
</dbReference>
<evidence type="ECO:0000313" key="6">
    <source>
        <dbReference type="EMBL" id="RQM16734.1"/>
    </source>
</evidence>
<dbReference type="InterPro" id="IPR050316">
    <property type="entry name" value="Tyrosinase/Hemocyanin"/>
</dbReference>
<dbReference type="PANTHER" id="PTHR11474:SF126">
    <property type="entry name" value="TYROSINASE-LIKE PROTEIN TYR-1-RELATED"/>
    <property type="match status" value="1"/>
</dbReference>
<evidence type="ECO:0000256" key="3">
    <source>
        <dbReference type="SAM" id="MobiDB-lite"/>
    </source>
</evidence>
<comment type="caution">
    <text evidence="6">The sequence shown here is derived from an EMBL/GenBank/DDBJ whole genome shotgun (WGS) entry which is preliminary data.</text>
</comment>
<dbReference type="PANTHER" id="PTHR11474">
    <property type="entry name" value="TYROSINASE FAMILY MEMBER"/>
    <property type="match status" value="1"/>
</dbReference>
<dbReference type="PRINTS" id="PR00092">
    <property type="entry name" value="TYROSINASE"/>
</dbReference>
<evidence type="ECO:0000313" key="7">
    <source>
        <dbReference type="Proteomes" id="UP000286097"/>
    </source>
</evidence>
<feature type="region of interest" description="Disordered" evidence="3">
    <location>
        <begin position="358"/>
        <end position="399"/>
    </location>
</feature>
<evidence type="ECO:0000256" key="2">
    <source>
        <dbReference type="ARBA" id="ARBA00023008"/>
    </source>
</evidence>
<organism evidence="6 7">
    <name type="scientific">Peronospora effusa</name>
    <dbReference type="NCBI Taxonomy" id="542832"/>
    <lineage>
        <taxon>Eukaryota</taxon>
        <taxon>Sar</taxon>
        <taxon>Stramenopiles</taxon>
        <taxon>Oomycota</taxon>
        <taxon>Peronosporomycetes</taxon>
        <taxon>Peronosporales</taxon>
        <taxon>Peronosporaceae</taxon>
        <taxon>Peronospora</taxon>
    </lineage>
</organism>
<accession>A0A425CIB3</accession>
<dbReference type="Proteomes" id="UP000286097">
    <property type="component" value="Unassembled WGS sequence"/>
</dbReference>
<keyword evidence="1" id="KW-0479">Metal-binding</keyword>
<evidence type="ECO:0000256" key="4">
    <source>
        <dbReference type="SAM" id="SignalP"/>
    </source>
</evidence>
<dbReference type="VEuPathDB" id="FungiDB:DD237_000567"/>
<feature type="chain" id="PRO_5018982492" description="Tyrosinase copper-binding domain-containing protein" evidence="4">
    <location>
        <begin position="24"/>
        <end position="635"/>
    </location>
</feature>
<dbReference type="GO" id="GO:0016491">
    <property type="term" value="F:oxidoreductase activity"/>
    <property type="evidence" value="ECO:0007669"/>
    <property type="project" value="InterPro"/>
</dbReference>
<feature type="domain" description="Tyrosinase copper-binding" evidence="5">
    <location>
        <begin position="75"/>
        <end position="92"/>
    </location>
</feature>
<dbReference type="PROSITE" id="PS00497">
    <property type="entry name" value="TYROSINASE_1"/>
    <property type="match status" value="1"/>
</dbReference>
<keyword evidence="2" id="KW-0186">Copper</keyword>
<dbReference type="InterPro" id="IPR002227">
    <property type="entry name" value="Tyrosinase_Cu-bd"/>
</dbReference>
<name>A0A425CIB3_9STRA</name>
<dbReference type="EMBL" id="QKXF01000110">
    <property type="protein sequence ID" value="RQM16734.1"/>
    <property type="molecule type" value="Genomic_DNA"/>
</dbReference>
<gene>
    <name evidence="6" type="ORF">DD237_000567</name>
</gene>
<reference evidence="6 7" key="1">
    <citation type="submission" date="2018-06" db="EMBL/GenBank/DDBJ databases">
        <title>Comparative genomics of downy mildews reveals potential adaptations to biotrophy.</title>
        <authorList>
            <person name="Fletcher K."/>
            <person name="Klosterman S.J."/>
            <person name="Derevnina L."/>
            <person name="Martin F."/>
            <person name="Koike S."/>
            <person name="Reyes Chin-Wo S."/>
            <person name="Mou B."/>
            <person name="Michelmore R."/>
        </authorList>
    </citation>
    <scope>NUCLEOTIDE SEQUENCE [LARGE SCALE GENOMIC DNA]</scope>
    <source>
        <strain evidence="6 7">R13</strain>
    </source>
</reference>
<feature type="compositionally biased region" description="Low complexity" evidence="3">
    <location>
        <begin position="362"/>
        <end position="399"/>
    </location>
</feature>
<dbReference type="GO" id="GO:0046872">
    <property type="term" value="F:metal ion binding"/>
    <property type="evidence" value="ECO:0007669"/>
    <property type="project" value="UniProtKB-KW"/>
</dbReference>
<evidence type="ECO:0000256" key="1">
    <source>
        <dbReference type="ARBA" id="ARBA00022723"/>
    </source>
</evidence>
<proteinExistence type="predicted"/>
<dbReference type="SUPFAM" id="SSF48056">
    <property type="entry name" value="Di-copper centre-containing domain"/>
    <property type="match status" value="1"/>
</dbReference>
<dbReference type="Pfam" id="PF00264">
    <property type="entry name" value="Tyrosinase"/>
    <property type="match status" value="1"/>
</dbReference>
<sequence length="635" mass="68809">MKNLCVVSAAVFVLVSMLAPVEAQQCGPRVRKDWDDLTTVEKDTYKGAVAAAMDSGAYIKFVEIHTDMQSEMEAHRQCMFVFWHRLLLLVYENMLRGQGPQFACVTVPYWNWMEANNRLLAGTCSSIGGCSSIMSELGGSTRGRQQTITINGVRCTGRCVNVSPLDHFCQSGIVSGSSCARCVPRSNWDAASVPGSTSFASVRQQIFSGQNIGQMSVSIERGCHNSVHSSLTSTMSTMSAPADVIFWSHHSMVDAFHTIYHKCRVGTKRLTFAEKVVHPVAWSSCAKRDGGSFNPTDAIVMRTGVNGRNPIAGSQDPLIGQYFSNVPTQYAGLMDVRDLGESSYSYELSGQLADMYNDCDGTPTPTSPNAAPTTPEPVAATPQPVAATPQPVAATPQPVAATPQPVAAAPQPVAAAPSPAIRAPVASPVAPPQPNRRSWMDDLRSRWGFRRRLEAAYGWLWPVNIFQGDNARESDIDVNNLVMDTNVPASNNAPAAVPMTAFPTVSPQYDCNNKNVAVIVVDKKSPEAKLVSTWYRKTMADMGGECPQVTADLERQICMYEDQCLGGTPEYTAEFKATWGVDEPRCLTIVKAIKCGKLAITYGKWREDMESSFGCPKPVNATGSAIRLDVYSGAL</sequence>
<dbReference type="InterPro" id="IPR008922">
    <property type="entry name" value="Di-copper_centre_dom_sf"/>
</dbReference>
<keyword evidence="4" id="KW-0732">Signal</keyword>
<feature type="signal peptide" evidence="4">
    <location>
        <begin position="1"/>
        <end position="23"/>
    </location>
</feature>
<protein>
    <recommendedName>
        <fullName evidence="5">Tyrosinase copper-binding domain-containing protein</fullName>
    </recommendedName>
</protein>
<dbReference type="AlphaFoldDB" id="A0A425CIB3"/>